<feature type="domain" description="VOC" evidence="2">
    <location>
        <begin position="11"/>
        <end position="150"/>
    </location>
</feature>
<evidence type="ECO:0000256" key="1">
    <source>
        <dbReference type="ARBA" id="ARBA00022723"/>
    </source>
</evidence>
<dbReference type="PROSITE" id="PS51819">
    <property type="entry name" value="VOC"/>
    <property type="match status" value="1"/>
</dbReference>
<dbReference type="InterPro" id="IPR037523">
    <property type="entry name" value="VOC_core"/>
</dbReference>
<dbReference type="Proteomes" id="UP000193834">
    <property type="component" value="Unassembled WGS sequence"/>
</dbReference>
<dbReference type="PANTHER" id="PTHR43048:SF3">
    <property type="entry name" value="METHYLMALONYL-COA EPIMERASE, MITOCHONDRIAL"/>
    <property type="match status" value="1"/>
</dbReference>
<dbReference type="Pfam" id="PF13669">
    <property type="entry name" value="Glyoxalase_4"/>
    <property type="match status" value="1"/>
</dbReference>
<dbReference type="GO" id="GO:0051213">
    <property type="term" value="F:dioxygenase activity"/>
    <property type="evidence" value="ECO:0007669"/>
    <property type="project" value="UniProtKB-KW"/>
</dbReference>
<keyword evidence="1" id="KW-0479">Metal-binding</keyword>
<keyword evidence="3" id="KW-0560">Oxidoreductase</keyword>
<name>A0A1X7JEL6_9BACL</name>
<dbReference type="InterPro" id="IPR029068">
    <property type="entry name" value="Glyas_Bleomycin-R_OHBP_Dase"/>
</dbReference>
<keyword evidence="3" id="KW-0223">Dioxygenase</keyword>
<dbReference type="PANTHER" id="PTHR43048">
    <property type="entry name" value="METHYLMALONYL-COA EPIMERASE"/>
    <property type="match status" value="1"/>
</dbReference>
<accession>A0A1X7JEL6</accession>
<proteinExistence type="predicted"/>
<dbReference type="GO" id="GO:0004493">
    <property type="term" value="F:methylmalonyl-CoA epimerase activity"/>
    <property type="evidence" value="ECO:0007669"/>
    <property type="project" value="TreeGrafter"/>
</dbReference>
<dbReference type="RefSeq" id="WP_338113912.1">
    <property type="nucleotide sequence ID" value="NZ_FXAZ01000001.1"/>
</dbReference>
<dbReference type="AlphaFoldDB" id="A0A1X7JEL6"/>
<dbReference type="GO" id="GO:0046491">
    <property type="term" value="P:L-methylmalonyl-CoA metabolic process"/>
    <property type="evidence" value="ECO:0007669"/>
    <property type="project" value="TreeGrafter"/>
</dbReference>
<protein>
    <submittedName>
        <fullName evidence="3">Glyoxalase/Bleomycin resistance protein/Dioxygenase superfamily protein</fullName>
    </submittedName>
</protein>
<sequence length="156" mass="17727">MNMKHSSGSNMIAQIAIVVHDIEKTLASYAAFFGMEQPEWFWTGAPEQSKTNYKGTNTNARAKIAFFHLDQLQLELIEPDHHPSSWRNHLDEKGEGPHHIAFVVKDIHGQQADMEAKGMPVEQTGVFHGGRYAVMDTVQDLKILIELLEYDQKDRP</sequence>
<dbReference type="GO" id="GO:0046872">
    <property type="term" value="F:metal ion binding"/>
    <property type="evidence" value="ECO:0007669"/>
    <property type="project" value="UniProtKB-KW"/>
</dbReference>
<evidence type="ECO:0000259" key="2">
    <source>
        <dbReference type="PROSITE" id="PS51819"/>
    </source>
</evidence>
<evidence type="ECO:0000313" key="3">
    <source>
        <dbReference type="EMBL" id="SMG26467.1"/>
    </source>
</evidence>
<dbReference type="SUPFAM" id="SSF54593">
    <property type="entry name" value="Glyoxalase/Bleomycin resistance protein/Dihydroxybiphenyl dioxygenase"/>
    <property type="match status" value="1"/>
</dbReference>
<evidence type="ECO:0000313" key="4">
    <source>
        <dbReference type="Proteomes" id="UP000193834"/>
    </source>
</evidence>
<dbReference type="InterPro" id="IPR051785">
    <property type="entry name" value="MMCE/EMCE_epimerase"/>
</dbReference>
<dbReference type="STRING" id="1852522.SAMN06295960_1513"/>
<keyword evidence="4" id="KW-1185">Reference proteome</keyword>
<reference evidence="3 4" key="1">
    <citation type="submission" date="2017-04" db="EMBL/GenBank/DDBJ databases">
        <authorList>
            <person name="Afonso C.L."/>
            <person name="Miller P.J."/>
            <person name="Scott M.A."/>
            <person name="Spackman E."/>
            <person name="Goraichik I."/>
            <person name="Dimitrov K.M."/>
            <person name="Suarez D.L."/>
            <person name="Swayne D.E."/>
        </authorList>
    </citation>
    <scope>NUCLEOTIDE SEQUENCE [LARGE SCALE GENOMIC DNA]</scope>
    <source>
        <strain evidence="3 4">11</strain>
    </source>
</reference>
<dbReference type="Gene3D" id="3.10.180.10">
    <property type="entry name" value="2,3-Dihydroxybiphenyl 1,2-Dioxygenase, domain 1"/>
    <property type="match status" value="1"/>
</dbReference>
<dbReference type="EMBL" id="FXAZ01000001">
    <property type="protein sequence ID" value="SMG26467.1"/>
    <property type="molecule type" value="Genomic_DNA"/>
</dbReference>
<organism evidence="3 4">
    <name type="scientific">Paenibacillus aquistagni</name>
    <dbReference type="NCBI Taxonomy" id="1852522"/>
    <lineage>
        <taxon>Bacteria</taxon>
        <taxon>Bacillati</taxon>
        <taxon>Bacillota</taxon>
        <taxon>Bacilli</taxon>
        <taxon>Bacillales</taxon>
        <taxon>Paenibacillaceae</taxon>
        <taxon>Paenibacillus</taxon>
    </lineage>
</organism>
<gene>
    <name evidence="3" type="ORF">SAMN06295960_1513</name>
</gene>